<dbReference type="InterPro" id="IPR036236">
    <property type="entry name" value="Znf_C2H2_sf"/>
</dbReference>
<sequence>MSNVQLQRPYGTPQDHLHSVMMTGNPAAVQGPPIAQQSGSSIGHQYLPQHYASDGQQGVLLNPGVPPHYQNYRPIEHGQPIVPSQPHGHGQYVTPQKPYPNPAMQAQGGHVAPYSNPASSPIGYGSSSPPSSSSSSPHACGVCGATFTRPHDRKRHYESQHTTIEHVCQYCRKSYARVDSLKRHLDRPCDKMPQPAQKGA</sequence>
<proteinExistence type="predicted"/>
<protein>
    <recommendedName>
        <fullName evidence="3">C2H2-type domain-containing protein</fullName>
    </recommendedName>
</protein>
<dbReference type="Gene3D" id="3.30.160.60">
    <property type="entry name" value="Classic Zinc Finger"/>
    <property type="match status" value="1"/>
</dbReference>
<evidence type="ECO:0000313" key="4">
    <source>
        <dbReference type="EMBL" id="KAH8995763.1"/>
    </source>
</evidence>
<dbReference type="AlphaFoldDB" id="A0AAD4QFU5"/>
<comment type="caution">
    <text evidence="4">The sequence shown here is derived from an EMBL/GenBank/DDBJ whole genome shotgun (WGS) entry which is preliminary data.</text>
</comment>
<evidence type="ECO:0000259" key="3">
    <source>
        <dbReference type="PROSITE" id="PS50157"/>
    </source>
</evidence>
<dbReference type="PROSITE" id="PS50157">
    <property type="entry name" value="ZINC_FINGER_C2H2_2"/>
    <property type="match status" value="1"/>
</dbReference>
<dbReference type="EMBL" id="JAKELL010000011">
    <property type="protein sequence ID" value="KAH8995763.1"/>
    <property type="molecule type" value="Genomic_DNA"/>
</dbReference>
<feature type="domain" description="C2H2-type" evidence="3">
    <location>
        <begin position="138"/>
        <end position="166"/>
    </location>
</feature>
<gene>
    <name evidence="4" type="ORF">EDB92DRAFT_1943240</name>
</gene>
<keyword evidence="5" id="KW-1185">Reference proteome</keyword>
<dbReference type="GO" id="GO:0008270">
    <property type="term" value="F:zinc ion binding"/>
    <property type="evidence" value="ECO:0007669"/>
    <property type="project" value="UniProtKB-KW"/>
</dbReference>
<accession>A0AAD4QFU5</accession>
<keyword evidence="1" id="KW-0863">Zinc-finger</keyword>
<keyword evidence="1" id="KW-0479">Metal-binding</keyword>
<keyword evidence="1" id="KW-0862">Zinc</keyword>
<reference evidence="4" key="1">
    <citation type="submission" date="2022-01" db="EMBL/GenBank/DDBJ databases">
        <title>Comparative genomics reveals a dynamic genome evolution in the ectomycorrhizal milk-cap (Lactarius) mushrooms.</title>
        <authorList>
            <consortium name="DOE Joint Genome Institute"/>
            <person name="Lebreton A."/>
            <person name="Tang N."/>
            <person name="Kuo A."/>
            <person name="LaButti K."/>
            <person name="Drula E."/>
            <person name="Barry K."/>
            <person name="Clum A."/>
            <person name="Lipzen A."/>
            <person name="Mousain D."/>
            <person name="Ng V."/>
            <person name="Wang R."/>
            <person name="Wang X."/>
            <person name="Dai Y."/>
            <person name="Henrissat B."/>
            <person name="Grigoriev I.V."/>
            <person name="Guerin-Laguette A."/>
            <person name="Yu F."/>
            <person name="Martin F.M."/>
        </authorList>
    </citation>
    <scope>NUCLEOTIDE SEQUENCE</scope>
    <source>
        <strain evidence="4">QP</strain>
    </source>
</reference>
<dbReference type="PROSITE" id="PS00028">
    <property type="entry name" value="ZINC_FINGER_C2H2_1"/>
    <property type="match status" value="1"/>
</dbReference>
<dbReference type="Proteomes" id="UP001201163">
    <property type="component" value="Unassembled WGS sequence"/>
</dbReference>
<dbReference type="InterPro" id="IPR013087">
    <property type="entry name" value="Znf_C2H2_type"/>
</dbReference>
<feature type="region of interest" description="Disordered" evidence="2">
    <location>
        <begin position="1"/>
        <end position="140"/>
    </location>
</feature>
<feature type="compositionally biased region" description="Low complexity" evidence="2">
    <location>
        <begin position="119"/>
        <end position="137"/>
    </location>
</feature>
<evidence type="ECO:0000256" key="2">
    <source>
        <dbReference type="SAM" id="MobiDB-lite"/>
    </source>
</evidence>
<evidence type="ECO:0000313" key="5">
    <source>
        <dbReference type="Proteomes" id="UP001201163"/>
    </source>
</evidence>
<dbReference type="SUPFAM" id="SSF57667">
    <property type="entry name" value="beta-beta-alpha zinc fingers"/>
    <property type="match status" value="1"/>
</dbReference>
<dbReference type="Pfam" id="PF00096">
    <property type="entry name" value="zf-C2H2"/>
    <property type="match status" value="2"/>
</dbReference>
<name>A0AAD4QFU5_9AGAM</name>
<dbReference type="SMART" id="SM00355">
    <property type="entry name" value="ZnF_C2H2"/>
    <property type="match status" value="2"/>
</dbReference>
<evidence type="ECO:0000256" key="1">
    <source>
        <dbReference type="PROSITE-ProRule" id="PRU00042"/>
    </source>
</evidence>
<organism evidence="4 5">
    <name type="scientific">Lactarius akahatsu</name>
    <dbReference type="NCBI Taxonomy" id="416441"/>
    <lineage>
        <taxon>Eukaryota</taxon>
        <taxon>Fungi</taxon>
        <taxon>Dikarya</taxon>
        <taxon>Basidiomycota</taxon>
        <taxon>Agaricomycotina</taxon>
        <taxon>Agaricomycetes</taxon>
        <taxon>Russulales</taxon>
        <taxon>Russulaceae</taxon>
        <taxon>Lactarius</taxon>
    </lineage>
</organism>